<dbReference type="AlphaFoldDB" id="A0A815VQ31"/>
<feature type="non-terminal residue" evidence="1">
    <location>
        <position position="48"/>
    </location>
</feature>
<dbReference type="EMBL" id="CAJNOT010011842">
    <property type="protein sequence ID" value="CAF1535809.1"/>
    <property type="molecule type" value="Genomic_DNA"/>
</dbReference>
<reference evidence="1" key="1">
    <citation type="submission" date="2021-02" db="EMBL/GenBank/DDBJ databases">
        <authorList>
            <person name="Nowell W R."/>
        </authorList>
    </citation>
    <scope>NUCLEOTIDE SEQUENCE</scope>
</reference>
<dbReference type="Proteomes" id="UP000663864">
    <property type="component" value="Unassembled WGS sequence"/>
</dbReference>
<evidence type="ECO:0000313" key="1">
    <source>
        <dbReference type="EMBL" id="CAF1535809.1"/>
    </source>
</evidence>
<proteinExistence type="predicted"/>
<gene>
    <name evidence="1" type="ORF">ZHD862_LOCUS38906</name>
</gene>
<comment type="caution">
    <text evidence="1">The sequence shown here is derived from an EMBL/GenBank/DDBJ whole genome shotgun (WGS) entry which is preliminary data.</text>
</comment>
<name>A0A815VQ31_9BILA</name>
<protein>
    <submittedName>
        <fullName evidence="1">Uncharacterized protein</fullName>
    </submittedName>
</protein>
<organism evidence="1 2">
    <name type="scientific">Rotaria sordida</name>
    <dbReference type="NCBI Taxonomy" id="392033"/>
    <lineage>
        <taxon>Eukaryota</taxon>
        <taxon>Metazoa</taxon>
        <taxon>Spiralia</taxon>
        <taxon>Gnathifera</taxon>
        <taxon>Rotifera</taxon>
        <taxon>Eurotatoria</taxon>
        <taxon>Bdelloidea</taxon>
        <taxon>Philodinida</taxon>
        <taxon>Philodinidae</taxon>
        <taxon>Rotaria</taxon>
    </lineage>
</organism>
<sequence>MTSIDQQGSLRLTQSLIGLSKSSYWLSIRLTRYRTHPSHTFIHIHISI</sequence>
<accession>A0A815VQ31</accession>
<evidence type="ECO:0000313" key="2">
    <source>
        <dbReference type="Proteomes" id="UP000663864"/>
    </source>
</evidence>